<name>A0A8S5RT60_9CAUD</name>
<dbReference type="EMBL" id="BK057802">
    <property type="protein sequence ID" value="DAE92547.1"/>
    <property type="molecule type" value="Genomic_DNA"/>
</dbReference>
<organism evidence="1">
    <name type="scientific">Siphoviridae sp. ct3Mm15</name>
    <dbReference type="NCBI Taxonomy" id="2827558"/>
    <lineage>
        <taxon>Viruses</taxon>
        <taxon>Duplodnaviria</taxon>
        <taxon>Heunggongvirae</taxon>
        <taxon>Uroviricota</taxon>
        <taxon>Caudoviricetes</taxon>
    </lineage>
</organism>
<proteinExistence type="predicted"/>
<accession>A0A8S5RT60</accession>
<reference evidence="1" key="1">
    <citation type="journal article" date="2021" name="Proc. Natl. Acad. Sci. U.S.A.">
        <title>A Catalog of Tens of Thousands of Viruses from Human Metagenomes Reveals Hidden Associations with Chronic Diseases.</title>
        <authorList>
            <person name="Tisza M.J."/>
            <person name="Buck C.B."/>
        </authorList>
    </citation>
    <scope>NUCLEOTIDE SEQUENCE</scope>
    <source>
        <strain evidence="1">Ct3Mm15</strain>
    </source>
</reference>
<sequence length="123" mass="13850">MTRNRNSAKKAGSSFEKQVAEYLAKHVDDRIERRARNGVKDRGDITGLRHMTQRVVVECKNTTRPSLATWAAEAEIERLNDDATSAVICHKRHGKGQAGDQWVTMTLKDFVSLLTGTRPNEEN</sequence>
<protein>
    <submittedName>
        <fullName evidence="1">HOLLIDAY JUNCTION RESOLVASE HOMOLOGOUS RECOMBINATION</fullName>
    </submittedName>
</protein>
<evidence type="ECO:0000313" key="1">
    <source>
        <dbReference type="EMBL" id="DAE92547.1"/>
    </source>
</evidence>